<dbReference type="InterPro" id="IPR002110">
    <property type="entry name" value="Ankyrin_rpt"/>
</dbReference>
<dbReference type="STRING" id="105696.A0A1Y2M0A8"/>
<dbReference type="InParanoid" id="A0A1Y2M0A8"/>
<evidence type="ECO:0000313" key="6">
    <source>
        <dbReference type="Proteomes" id="UP000193240"/>
    </source>
</evidence>
<dbReference type="PANTHER" id="PTHR10039:SF14">
    <property type="entry name" value="NACHT DOMAIN-CONTAINING PROTEIN"/>
    <property type="match status" value="1"/>
</dbReference>
<feature type="repeat" description="ANK" evidence="2">
    <location>
        <begin position="645"/>
        <end position="677"/>
    </location>
</feature>
<protein>
    <recommendedName>
        <fullName evidence="4">Nephrocystin 3-like N-terminal domain-containing protein</fullName>
    </recommendedName>
</protein>
<dbReference type="AlphaFoldDB" id="A0A1Y2M0A8"/>
<dbReference type="InterPro" id="IPR027417">
    <property type="entry name" value="P-loop_NTPase"/>
</dbReference>
<dbReference type="Gene3D" id="3.40.50.300">
    <property type="entry name" value="P-loop containing nucleotide triphosphate hydrolases"/>
    <property type="match status" value="1"/>
</dbReference>
<dbReference type="OMA" id="RCESHAT"/>
<dbReference type="Pfam" id="PF12796">
    <property type="entry name" value="Ank_2"/>
    <property type="match status" value="1"/>
</dbReference>
<feature type="region of interest" description="Disordered" evidence="3">
    <location>
        <begin position="1082"/>
        <end position="1101"/>
    </location>
</feature>
<feature type="domain" description="Nephrocystin 3-like N-terminal" evidence="4">
    <location>
        <begin position="33"/>
        <end position="202"/>
    </location>
</feature>
<keyword evidence="1" id="KW-0677">Repeat</keyword>
<organism evidence="5 6">
    <name type="scientific">Epicoccum nigrum</name>
    <name type="common">Soil fungus</name>
    <name type="synonym">Epicoccum purpurascens</name>
    <dbReference type="NCBI Taxonomy" id="105696"/>
    <lineage>
        <taxon>Eukaryota</taxon>
        <taxon>Fungi</taxon>
        <taxon>Dikarya</taxon>
        <taxon>Ascomycota</taxon>
        <taxon>Pezizomycotina</taxon>
        <taxon>Dothideomycetes</taxon>
        <taxon>Pleosporomycetidae</taxon>
        <taxon>Pleosporales</taxon>
        <taxon>Pleosporineae</taxon>
        <taxon>Didymellaceae</taxon>
        <taxon>Epicoccum</taxon>
    </lineage>
</organism>
<gene>
    <name evidence="5" type="ORF">B5807_06833</name>
</gene>
<evidence type="ECO:0000256" key="3">
    <source>
        <dbReference type="SAM" id="MobiDB-lite"/>
    </source>
</evidence>
<dbReference type="PROSITE" id="PS50297">
    <property type="entry name" value="ANK_REP_REGION"/>
    <property type="match status" value="1"/>
</dbReference>
<sequence>MAHGHLCDDIFTRISDYEPDRVYSAIRYRRCKGTTMWFLNKIYKEHPSWRRSSTSCLWLSGPIGSGKPFIASTVVEQISASQFVGHFFYRPSDCDKMTASALFRALIPQMIAYLDALNLRCATEIKSSLTRYFGVEGRPPTLNEIFNECFLRIHSFMTAHGIPTLYLIDGLHECEVNETTEVFRRIQELMSLGNTRIFITGREGPPTMDFGPNTFATTIRADDTREDIRTFIKWELSKQQHRILESNDRLAQGVEKALNERAHLMFLWVRLQLESIWRCKTKNEIQATLRDLPSDLNSLYAGCFSKIVSDIGLNSLRWTYCAPRPFKVAELCELLAIHPQTGSLQREQIVDKSAIIEDCFNLVYINVNDEVVLVHHSLRGFLQVATNSTIRPKWNLEKEKLDLGWLCLKYLTGPDFTLALEQRSKKVAVPYDGRTLVQQVLKVPRFLQQKPTHFAPPIRVNPQDFGVPKRQAPKSSYALNFARNTWLPLTRQIVVGTEQWQMFLDLALQPSEQFKFHPWDCQAESMQAHYCKLLGWSIANNHWPLLQALDKAEAPKPRTEIFDLPLPEYQNLLPLHLAARTQEKARGTSSQAHIFSYVLDHAVWQRDNRKYTALHHAAEVGNGACIQCMLHRRGKDVDLDTQDDHNRTALVIAALEGRHEIVQILLDLGADCDITYLVGDLSRFTERPLMGAVKNGRLSVVEILLQPGALTNARIDAFDSRNRTALHYAAEFPTKHSGPIVARLLLAGADRHWEDVSGRTALQVACNRGNVAAAHELVDSLIPKRANVIPLFIDAAIRRHDDTTVQTFIQAGGFDAAKHPLLRREGCRRLEQMPIKELQGYIRFLKDSGLDLNAVDVEGYTPLMRAMRMPYQKLTNVLLFFEDVERFSRSEDGNTPLHIAITKLGLDDLLVGRLFKPPMSDDCVELDISNLRGLTPLSLLLIHRDVRPLIHAERWRSVLAAGRLKTALKAIPNYRFSQDENIAHMIQQAVINLQYILSIVTLGTLHVVFTISNRDHDLGEVERIERMFTRMGGGSRSALPRCRCESHATWESFRFDVGTIIKGAGLLVCLVPEKARLSHLEEAATSSSGPTPEAEYIRDRA</sequence>
<evidence type="ECO:0000256" key="2">
    <source>
        <dbReference type="PROSITE-ProRule" id="PRU00023"/>
    </source>
</evidence>
<evidence type="ECO:0000313" key="5">
    <source>
        <dbReference type="EMBL" id="OSS48668.1"/>
    </source>
</evidence>
<dbReference type="SUPFAM" id="SSF48403">
    <property type="entry name" value="Ankyrin repeat"/>
    <property type="match status" value="1"/>
</dbReference>
<reference evidence="5 6" key="1">
    <citation type="journal article" date="2017" name="Genome Announc.">
        <title>Genome sequence of the saprophytic ascomycete Epicoccum nigrum ICMP 19927 strain isolated from New Zealand.</title>
        <authorList>
            <person name="Fokin M."/>
            <person name="Fleetwood D."/>
            <person name="Weir B.S."/>
            <person name="Villas-Boas S.G."/>
        </authorList>
    </citation>
    <scope>NUCLEOTIDE SEQUENCE [LARGE SCALE GENOMIC DNA]</scope>
    <source>
        <strain evidence="5 6">ICMP 19927</strain>
    </source>
</reference>
<dbReference type="Pfam" id="PF24883">
    <property type="entry name" value="NPHP3_N"/>
    <property type="match status" value="1"/>
</dbReference>
<keyword evidence="6" id="KW-1185">Reference proteome</keyword>
<dbReference type="PROSITE" id="PS50088">
    <property type="entry name" value="ANK_REPEAT"/>
    <property type="match status" value="1"/>
</dbReference>
<name>A0A1Y2M0A8_EPING</name>
<dbReference type="Proteomes" id="UP000193240">
    <property type="component" value="Unassembled WGS sequence"/>
</dbReference>
<dbReference type="Gene3D" id="1.25.40.20">
    <property type="entry name" value="Ankyrin repeat-containing domain"/>
    <property type="match status" value="3"/>
</dbReference>
<dbReference type="Pfam" id="PF00023">
    <property type="entry name" value="Ank"/>
    <property type="match status" value="1"/>
</dbReference>
<dbReference type="EMBL" id="KZ107845">
    <property type="protein sequence ID" value="OSS48668.1"/>
    <property type="molecule type" value="Genomic_DNA"/>
</dbReference>
<evidence type="ECO:0000256" key="1">
    <source>
        <dbReference type="ARBA" id="ARBA00022737"/>
    </source>
</evidence>
<evidence type="ECO:0000259" key="4">
    <source>
        <dbReference type="Pfam" id="PF24883"/>
    </source>
</evidence>
<accession>A0A1Y2M0A8</accession>
<dbReference type="PANTHER" id="PTHR10039">
    <property type="entry name" value="AMELOGENIN"/>
    <property type="match status" value="1"/>
</dbReference>
<dbReference type="InterPro" id="IPR056884">
    <property type="entry name" value="NPHP3-like_N"/>
</dbReference>
<proteinExistence type="predicted"/>
<dbReference type="InterPro" id="IPR036770">
    <property type="entry name" value="Ankyrin_rpt-contain_sf"/>
</dbReference>
<dbReference type="SMART" id="SM00248">
    <property type="entry name" value="ANK"/>
    <property type="match status" value="8"/>
</dbReference>
<keyword evidence="2" id="KW-0040">ANK repeat</keyword>